<dbReference type="Gene3D" id="3.20.20.140">
    <property type="entry name" value="Metal-dependent hydrolases"/>
    <property type="match status" value="1"/>
</dbReference>
<dbReference type="PROSITE" id="PS51347">
    <property type="entry name" value="PHOSPHOTRIESTERASE_2"/>
    <property type="match status" value="1"/>
</dbReference>
<organism evidence="7 8">
    <name type="scientific">Microctonus aethiopoides</name>
    <dbReference type="NCBI Taxonomy" id="144406"/>
    <lineage>
        <taxon>Eukaryota</taxon>
        <taxon>Metazoa</taxon>
        <taxon>Ecdysozoa</taxon>
        <taxon>Arthropoda</taxon>
        <taxon>Hexapoda</taxon>
        <taxon>Insecta</taxon>
        <taxon>Pterygota</taxon>
        <taxon>Neoptera</taxon>
        <taxon>Endopterygota</taxon>
        <taxon>Hymenoptera</taxon>
        <taxon>Apocrita</taxon>
        <taxon>Ichneumonoidea</taxon>
        <taxon>Braconidae</taxon>
        <taxon>Euphorinae</taxon>
        <taxon>Microctonus</taxon>
    </lineage>
</organism>
<name>A0AA39FLS0_9HYME</name>
<dbReference type="CDD" id="cd00530">
    <property type="entry name" value="PTE"/>
    <property type="match status" value="1"/>
</dbReference>
<evidence type="ECO:0000256" key="2">
    <source>
        <dbReference type="ARBA" id="ARBA00022723"/>
    </source>
</evidence>
<feature type="binding site" evidence="5">
    <location>
        <position position="299"/>
    </location>
    <ligand>
        <name>a divalent metal cation</name>
        <dbReference type="ChEBI" id="CHEBI:60240"/>
        <label>1</label>
    </ligand>
</feature>
<gene>
    <name evidence="7" type="ORF">PV328_005208</name>
</gene>
<evidence type="ECO:0000256" key="6">
    <source>
        <dbReference type="PROSITE-ProRule" id="PRU00679"/>
    </source>
</evidence>
<proteinExistence type="inferred from homology"/>
<evidence type="ECO:0000313" key="8">
    <source>
        <dbReference type="Proteomes" id="UP001168990"/>
    </source>
</evidence>
<evidence type="ECO:0000256" key="5">
    <source>
        <dbReference type="PIRSR" id="PIRSR601559-52"/>
    </source>
</evidence>
<feature type="binding site" evidence="5">
    <location>
        <position position="170"/>
    </location>
    <ligand>
        <name>a divalent metal cation</name>
        <dbReference type="ChEBI" id="CHEBI:60240"/>
        <label>2</label>
    </ligand>
</feature>
<keyword evidence="8" id="KW-1185">Reference proteome</keyword>
<feature type="binding site" evidence="5">
    <location>
        <position position="26"/>
    </location>
    <ligand>
        <name>a divalent metal cation</name>
        <dbReference type="ChEBI" id="CHEBI:60240"/>
        <label>1</label>
    </ligand>
</feature>
<dbReference type="Proteomes" id="UP001168990">
    <property type="component" value="Unassembled WGS sequence"/>
</dbReference>
<comment type="cofactor">
    <cofactor evidence="5">
        <name>a divalent metal cation</name>
        <dbReference type="ChEBI" id="CHEBI:60240"/>
    </cofactor>
    <text evidence="5">Binds 2 divalent metal cations per subunit.</text>
</comment>
<dbReference type="Pfam" id="PF02126">
    <property type="entry name" value="PTE"/>
    <property type="match status" value="1"/>
</dbReference>
<dbReference type="AlphaFoldDB" id="A0AA39FLS0"/>
<evidence type="ECO:0000256" key="3">
    <source>
        <dbReference type="ARBA" id="ARBA00022801"/>
    </source>
</evidence>
<reference evidence="7" key="2">
    <citation type="submission" date="2023-03" db="EMBL/GenBank/DDBJ databases">
        <authorList>
            <person name="Inwood S.N."/>
            <person name="Skelly J.G."/>
            <person name="Guhlin J."/>
            <person name="Harrop T.W.R."/>
            <person name="Goldson S.G."/>
            <person name="Dearden P.K."/>
        </authorList>
    </citation>
    <scope>NUCLEOTIDE SEQUENCE</scope>
    <source>
        <strain evidence="7">Irish</strain>
        <tissue evidence="7">Whole body</tissue>
    </source>
</reference>
<keyword evidence="3" id="KW-0378">Hydrolase</keyword>
<dbReference type="EMBL" id="JAQQBS010000002">
    <property type="protein sequence ID" value="KAK0171808.1"/>
    <property type="molecule type" value="Genomic_DNA"/>
</dbReference>
<comment type="similarity">
    <text evidence="6">Belongs to the metallo-dependent hydrolases superfamily. Phosphotriesterase family.</text>
</comment>
<dbReference type="PANTHER" id="PTHR10819">
    <property type="entry name" value="PHOSPHOTRIESTERASE-RELATED"/>
    <property type="match status" value="1"/>
</dbReference>
<feature type="binding site" evidence="5">
    <location>
        <position position="170"/>
    </location>
    <ligand>
        <name>a divalent metal cation</name>
        <dbReference type="ChEBI" id="CHEBI:60240"/>
        <label>1</label>
    </ligand>
</feature>
<accession>A0AA39FLS0</accession>
<feature type="binding site" evidence="5">
    <location>
        <position position="231"/>
    </location>
    <ligand>
        <name>a divalent metal cation</name>
        <dbReference type="ChEBI" id="CHEBI:60240"/>
        <label>2</label>
    </ligand>
</feature>
<sequence>MNTATIETVLGPTELSQLGRTLTHEHLALDFNKFFVSPPSQLEKYFMTTINLSNVGYVKQYPYSSRYNVNFNDKDTETAVIKDVELFKQFGGGTIVENTSHGIKRDIPSMKRISQATGVHIIAGTGHYVESTQDVNNLILQEESMYNLMLKELTKGCVNCPEVKAGFIGEVGSSWPITDFEKRAIRATAQVQSQLNCPVSFHPGRNSSAPYEIMRIFREAGGNSEKVIMSHLDRTLPDKEKLLAFADEKCYCQFDLFGIECSYYQLNQTTDMPSDAQRLDMIKWIKDDGRVSQILMSHDIHTKHRLVEFGGHGYSHILNNVLPRMPAKGFTSEDIDTITIINPKTWLS</sequence>
<dbReference type="PANTHER" id="PTHR10819:SF3">
    <property type="entry name" value="PHOSPHOTRIESTERASE-RELATED PROTEIN"/>
    <property type="match status" value="1"/>
</dbReference>
<evidence type="ECO:0000313" key="7">
    <source>
        <dbReference type="EMBL" id="KAK0171808.1"/>
    </source>
</evidence>
<dbReference type="InterPro" id="IPR001559">
    <property type="entry name" value="Phosphotriesterase"/>
</dbReference>
<feature type="binding site" evidence="5">
    <location>
        <position position="202"/>
    </location>
    <ligand>
        <name>a divalent metal cation</name>
        <dbReference type="ChEBI" id="CHEBI:60240"/>
        <label>2</label>
    </ligand>
</feature>
<comment type="caution">
    <text evidence="6">Lacks conserved residue(s) required for the propagation of feature annotation.</text>
</comment>
<feature type="binding site" evidence="5">
    <location>
        <position position="24"/>
    </location>
    <ligand>
        <name>a divalent metal cation</name>
        <dbReference type="ChEBI" id="CHEBI:60240"/>
        <label>1</label>
    </ligand>
</feature>
<evidence type="ECO:0000256" key="1">
    <source>
        <dbReference type="ARBA" id="ARBA00020475"/>
    </source>
</evidence>
<dbReference type="GO" id="GO:0008270">
    <property type="term" value="F:zinc ion binding"/>
    <property type="evidence" value="ECO:0007669"/>
    <property type="project" value="InterPro"/>
</dbReference>
<comment type="caution">
    <text evidence="7">The sequence shown here is derived from an EMBL/GenBank/DDBJ whole genome shotgun (WGS) entry which is preliminary data.</text>
</comment>
<dbReference type="InterPro" id="IPR032466">
    <property type="entry name" value="Metal_Hydrolase"/>
</dbReference>
<dbReference type="PROSITE" id="PS01322">
    <property type="entry name" value="PHOSPHOTRIESTERASE_1"/>
    <property type="match status" value="1"/>
</dbReference>
<dbReference type="InterPro" id="IPR017947">
    <property type="entry name" value="AryldialkylPase_Zn-BS"/>
</dbReference>
<dbReference type="GO" id="GO:0016788">
    <property type="term" value="F:hydrolase activity, acting on ester bonds"/>
    <property type="evidence" value="ECO:0007669"/>
    <property type="project" value="InterPro"/>
</dbReference>
<keyword evidence="2 5" id="KW-0479">Metal-binding</keyword>
<dbReference type="SUPFAM" id="SSF51556">
    <property type="entry name" value="Metallo-dependent hydrolases"/>
    <property type="match status" value="1"/>
</dbReference>
<reference evidence="7" key="1">
    <citation type="journal article" date="2023" name="bioRxiv">
        <title>Scaffold-level genome assemblies of two parasitoid biocontrol wasps reveal the parthenogenesis mechanism and an associated novel virus.</title>
        <authorList>
            <person name="Inwood S."/>
            <person name="Skelly J."/>
            <person name="Guhlin J."/>
            <person name="Harrop T."/>
            <person name="Goldson S."/>
            <person name="Dearden P."/>
        </authorList>
    </citation>
    <scope>NUCLEOTIDE SEQUENCE</scope>
    <source>
        <strain evidence="7">Irish</strain>
        <tissue evidence="7">Whole body</tissue>
    </source>
</reference>
<evidence type="ECO:0000256" key="4">
    <source>
        <dbReference type="ARBA" id="ARBA00029607"/>
    </source>
</evidence>
<protein>
    <recommendedName>
        <fullName evidence="1">Phosphotriesterase-related protein</fullName>
    </recommendedName>
    <alternativeName>
        <fullName evidence="4">Parathion hydrolase-related protein</fullName>
    </alternativeName>
</protein>